<dbReference type="Pfam" id="PF00106">
    <property type="entry name" value="adh_short"/>
    <property type="match status" value="1"/>
</dbReference>
<protein>
    <recommendedName>
        <fullName evidence="5">Short-chain dehydrogenase</fullName>
    </recommendedName>
</protein>
<dbReference type="PRINTS" id="PR00081">
    <property type="entry name" value="GDHRDH"/>
</dbReference>
<dbReference type="CDD" id="cd05233">
    <property type="entry name" value="SDR_c"/>
    <property type="match status" value="1"/>
</dbReference>
<comment type="similarity">
    <text evidence="1">Belongs to the short-chain dehydrogenases/reductases (SDR) family.</text>
</comment>
<dbReference type="GO" id="GO:0016491">
    <property type="term" value="F:oxidoreductase activity"/>
    <property type="evidence" value="ECO:0007669"/>
    <property type="project" value="UniProtKB-KW"/>
</dbReference>
<reference evidence="3 4" key="1">
    <citation type="submission" date="2017-07" db="EMBL/GenBank/DDBJ databases">
        <title>Sandarakinorhabdus cyanobacteriorum sp. nov., a novel bacterium isolated from cyanobacterial aggregates in a eutrophic lake.</title>
        <authorList>
            <person name="Cai H."/>
        </authorList>
    </citation>
    <scope>NUCLEOTIDE SEQUENCE [LARGE SCALE GENOMIC DNA]</scope>
    <source>
        <strain evidence="3 4">TH057</strain>
    </source>
</reference>
<evidence type="ECO:0000313" key="3">
    <source>
        <dbReference type="EMBL" id="OYQ28270.1"/>
    </source>
</evidence>
<proteinExistence type="inferred from homology"/>
<dbReference type="InterPro" id="IPR020904">
    <property type="entry name" value="Sc_DH/Rdtase_CS"/>
</dbReference>
<dbReference type="InterPro" id="IPR002347">
    <property type="entry name" value="SDR_fam"/>
</dbReference>
<dbReference type="SUPFAM" id="SSF51735">
    <property type="entry name" value="NAD(P)-binding Rossmann-fold domains"/>
    <property type="match status" value="1"/>
</dbReference>
<dbReference type="AlphaFoldDB" id="A0A255YIH8"/>
<comment type="caution">
    <text evidence="3">The sequence shown here is derived from an EMBL/GenBank/DDBJ whole genome shotgun (WGS) entry which is preliminary data.</text>
</comment>
<keyword evidence="2" id="KW-0560">Oxidoreductase</keyword>
<gene>
    <name evidence="3" type="ORF">CHU93_09140</name>
</gene>
<keyword evidence="4" id="KW-1185">Reference proteome</keyword>
<name>A0A255YIH8_9SPHN</name>
<organism evidence="3 4">
    <name type="scientific">Sandarakinorhabdus cyanobacteriorum</name>
    <dbReference type="NCBI Taxonomy" id="1981098"/>
    <lineage>
        <taxon>Bacteria</taxon>
        <taxon>Pseudomonadati</taxon>
        <taxon>Pseudomonadota</taxon>
        <taxon>Alphaproteobacteria</taxon>
        <taxon>Sphingomonadales</taxon>
        <taxon>Sphingosinicellaceae</taxon>
        <taxon>Sandarakinorhabdus</taxon>
    </lineage>
</organism>
<sequence length="266" mass="27514">MIDWNGQRVLITGAASGIGRALAVQLAQRGAQVAAADINADGVAETARLCGGDALVIDLSDGAAGPRAVEQLVARHGRLDAVFANAGIGYTRRLLKADLDDPGLSRLWEINMLGPTRLAQALVSAAEAGGWRGRLVITGSENSLSLPPSIQNFGNGLYAAAKHGVLILAEWLATECRNGGKPLDVHVLLPGGVYTGLTAAGLGPDPAKWPADMGIILPERAAELCLKGLDLGLFHIPTHAHLIDDMGWRHGSVAAATAALGLTKQA</sequence>
<accession>A0A255YIH8</accession>
<evidence type="ECO:0000256" key="2">
    <source>
        <dbReference type="ARBA" id="ARBA00023002"/>
    </source>
</evidence>
<dbReference type="PANTHER" id="PTHR43669">
    <property type="entry name" value="5-KETO-D-GLUCONATE 5-REDUCTASE"/>
    <property type="match status" value="1"/>
</dbReference>
<evidence type="ECO:0000313" key="4">
    <source>
        <dbReference type="Proteomes" id="UP000216991"/>
    </source>
</evidence>
<dbReference type="Proteomes" id="UP000216991">
    <property type="component" value="Unassembled WGS sequence"/>
</dbReference>
<dbReference type="EMBL" id="NOXT01000110">
    <property type="protein sequence ID" value="OYQ28270.1"/>
    <property type="molecule type" value="Genomic_DNA"/>
</dbReference>
<dbReference type="PANTHER" id="PTHR43669:SF3">
    <property type="entry name" value="ALCOHOL DEHYDROGENASE, PUTATIVE (AFU_ORTHOLOGUE AFUA_3G03445)-RELATED"/>
    <property type="match status" value="1"/>
</dbReference>
<dbReference type="RefSeq" id="WP_094473781.1">
    <property type="nucleotide sequence ID" value="NZ_NOXT01000110.1"/>
</dbReference>
<dbReference type="InterPro" id="IPR036291">
    <property type="entry name" value="NAD(P)-bd_dom_sf"/>
</dbReference>
<evidence type="ECO:0008006" key="5">
    <source>
        <dbReference type="Google" id="ProtNLM"/>
    </source>
</evidence>
<dbReference type="OrthoDB" id="7191281at2"/>
<dbReference type="PROSITE" id="PS00061">
    <property type="entry name" value="ADH_SHORT"/>
    <property type="match status" value="1"/>
</dbReference>
<dbReference type="Gene3D" id="3.40.50.720">
    <property type="entry name" value="NAD(P)-binding Rossmann-like Domain"/>
    <property type="match status" value="1"/>
</dbReference>
<evidence type="ECO:0000256" key="1">
    <source>
        <dbReference type="ARBA" id="ARBA00006484"/>
    </source>
</evidence>